<protein>
    <submittedName>
        <fullName evidence="1">Uncharacterized protein</fullName>
    </submittedName>
</protein>
<accession>A0A8R1DUS9</accession>
<dbReference type="Proteomes" id="UP000005237">
    <property type="component" value="Unassembled WGS sequence"/>
</dbReference>
<keyword evidence="2" id="KW-1185">Reference proteome</keyword>
<reference evidence="2" key="1">
    <citation type="submission" date="2010-08" db="EMBL/GenBank/DDBJ databases">
        <authorList>
            <consortium name="Caenorhabditis japonica Sequencing Consortium"/>
            <person name="Wilson R.K."/>
        </authorList>
    </citation>
    <scope>NUCLEOTIDE SEQUENCE [LARGE SCALE GENOMIC DNA]</scope>
    <source>
        <strain evidence="2">DF5081</strain>
    </source>
</reference>
<dbReference type="EnsemblMetazoa" id="CJA13151.1">
    <property type="protein sequence ID" value="CJA13151.1"/>
    <property type="gene ID" value="WBGene00132355"/>
</dbReference>
<sequence length="386" mass="45028">MPDTIEFIEPKEHSLDVYNDYENPHTTPAETVNKWMTLSYRLFGTMLENSEYSFFLSTPQLISQLSFLMTVCQEKTTGLRREFGWIPNSSILAHQIQHKNLLENTINFMKRWRGEMQAASLPGKIRSARRALCYPTNAVLFHLSTLQALKTHHIEMKIFEGAKENRAWLSKQLEGRFEKSVVINAWDEEEWDLLDIDHKGKKTTPKSAKGDEEREAEKKSPILMWVGYANVAILPEIFDAQWMYFYSGRDYLRVTTPQTHKFPVKMGQMSWHSVLLPTANSRLLIVFIYNFSRSLCSFEDLRTHIRIHQEAAPFNEDTAPGHSFRTQLDPKSADTEMIPFPFCVMLWDSERHIPVYMGKITGKAAPRGNQHRKSWNEWLFGWMKSL</sequence>
<proteinExistence type="predicted"/>
<reference evidence="1" key="2">
    <citation type="submission" date="2022-06" db="UniProtKB">
        <authorList>
            <consortium name="EnsemblMetazoa"/>
        </authorList>
    </citation>
    <scope>IDENTIFICATION</scope>
    <source>
        <strain evidence="1">DF5081</strain>
    </source>
</reference>
<organism evidence="1 2">
    <name type="scientific">Caenorhabditis japonica</name>
    <dbReference type="NCBI Taxonomy" id="281687"/>
    <lineage>
        <taxon>Eukaryota</taxon>
        <taxon>Metazoa</taxon>
        <taxon>Ecdysozoa</taxon>
        <taxon>Nematoda</taxon>
        <taxon>Chromadorea</taxon>
        <taxon>Rhabditida</taxon>
        <taxon>Rhabditina</taxon>
        <taxon>Rhabditomorpha</taxon>
        <taxon>Rhabditoidea</taxon>
        <taxon>Rhabditidae</taxon>
        <taxon>Peloderinae</taxon>
        <taxon>Caenorhabditis</taxon>
    </lineage>
</organism>
<dbReference type="AlphaFoldDB" id="A0A8R1DUS9"/>
<name>A0A8R1DUS9_CAEJA</name>
<evidence type="ECO:0000313" key="2">
    <source>
        <dbReference type="Proteomes" id="UP000005237"/>
    </source>
</evidence>
<evidence type="ECO:0000313" key="1">
    <source>
        <dbReference type="EnsemblMetazoa" id="CJA13151.1"/>
    </source>
</evidence>